<dbReference type="EMBL" id="ATBP01000680">
    <property type="protein sequence ID" value="ETR69302.1"/>
    <property type="molecule type" value="Genomic_DNA"/>
</dbReference>
<protein>
    <recommendedName>
        <fullName evidence="4">DUF2335 domain-containing protein</fullName>
    </recommendedName>
</protein>
<feature type="transmembrane region" description="Helical" evidence="1">
    <location>
        <begin position="107"/>
        <end position="125"/>
    </location>
</feature>
<reference evidence="3" key="1">
    <citation type="submission" date="2012-11" db="EMBL/GenBank/DDBJ databases">
        <authorList>
            <person name="Lucero-Rivera Y.E."/>
            <person name="Tovar-Ramirez D."/>
        </authorList>
    </citation>
    <scope>NUCLEOTIDE SEQUENCE [LARGE SCALE GENOMIC DNA]</scope>
    <source>
        <strain evidence="3">Araruama</strain>
    </source>
</reference>
<evidence type="ECO:0000313" key="3">
    <source>
        <dbReference type="Proteomes" id="UP000189670"/>
    </source>
</evidence>
<keyword evidence="1" id="KW-1133">Transmembrane helix</keyword>
<keyword evidence="1" id="KW-0472">Membrane</keyword>
<gene>
    <name evidence="2" type="ORF">OMM_09722</name>
</gene>
<dbReference type="Proteomes" id="UP000189670">
    <property type="component" value="Unassembled WGS sequence"/>
</dbReference>
<comment type="caution">
    <text evidence="2">The sequence shown here is derived from an EMBL/GenBank/DDBJ whole genome shotgun (WGS) entry which is preliminary data.</text>
</comment>
<evidence type="ECO:0000256" key="1">
    <source>
        <dbReference type="SAM" id="Phobius"/>
    </source>
</evidence>
<keyword evidence="1" id="KW-0812">Transmembrane</keyword>
<dbReference type="AlphaFoldDB" id="A0A1V1P336"/>
<organism evidence="2 3">
    <name type="scientific">Candidatus Magnetoglobus multicellularis str. Araruama</name>
    <dbReference type="NCBI Taxonomy" id="890399"/>
    <lineage>
        <taxon>Bacteria</taxon>
        <taxon>Pseudomonadati</taxon>
        <taxon>Thermodesulfobacteriota</taxon>
        <taxon>Desulfobacteria</taxon>
        <taxon>Desulfobacterales</taxon>
        <taxon>Desulfobacteraceae</taxon>
        <taxon>Candidatus Magnetoglobus</taxon>
    </lineage>
</organism>
<evidence type="ECO:0000313" key="2">
    <source>
        <dbReference type="EMBL" id="ETR69302.1"/>
    </source>
</evidence>
<name>A0A1V1P336_9BACT</name>
<evidence type="ECO:0008006" key="4">
    <source>
        <dbReference type="Google" id="ProtNLM"/>
    </source>
</evidence>
<feature type="transmembrane region" description="Helical" evidence="1">
    <location>
        <begin position="131"/>
        <end position="148"/>
    </location>
</feature>
<proteinExistence type="predicted"/>
<sequence>MTDKNKKDKSKIGELLNIPEDTSSVLNLFLTQAIQYKNDQPKFPINEIKQMSSDSPELANQLFQMIQKELDRENERDNKIFELLNSQQQMAKQEFQEEIKITRYGQWFGFGVVVLLLVSSIVLTILDNPTAASIAIGATLVGIVGKFVRTN</sequence>
<accession>A0A1V1P336</accession>